<evidence type="ECO:0000259" key="1">
    <source>
        <dbReference type="PROSITE" id="PS51194"/>
    </source>
</evidence>
<evidence type="ECO:0000313" key="2">
    <source>
        <dbReference type="EMBL" id="GEQ23284.1"/>
    </source>
</evidence>
<dbReference type="PROSITE" id="PS51194">
    <property type="entry name" value="HELICASE_CTER"/>
    <property type="match status" value="1"/>
</dbReference>
<dbReference type="GO" id="GO:0006260">
    <property type="term" value="P:DNA replication"/>
    <property type="evidence" value="ECO:0007669"/>
    <property type="project" value="InterPro"/>
</dbReference>
<feature type="domain" description="Helicase C-terminal" evidence="1">
    <location>
        <begin position="321"/>
        <end position="473"/>
    </location>
</feature>
<dbReference type="Pfam" id="PF00271">
    <property type="entry name" value="Helicase_C"/>
    <property type="match status" value="1"/>
</dbReference>
<dbReference type="RefSeq" id="WP_146869307.1">
    <property type="nucleotide sequence ID" value="NZ_BKBC01000095.1"/>
</dbReference>
<reference evidence="2 3" key="1">
    <citation type="submission" date="2019-07" db="EMBL/GenBank/DDBJ databases">
        <title>Whole genome shotgun sequence of Clostridium butyricum NBRC 3858.</title>
        <authorList>
            <person name="Hosoyama A."/>
            <person name="Uohara A."/>
            <person name="Ohji S."/>
            <person name="Ichikawa N."/>
        </authorList>
    </citation>
    <scope>NUCLEOTIDE SEQUENCE [LARGE SCALE GENOMIC DNA]</scope>
    <source>
        <strain evidence="2 3">NBRC 3858</strain>
    </source>
</reference>
<dbReference type="Pfam" id="PF04851">
    <property type="entry name" value="ResIII"/>
    <property type="match status" value="1"/>
</dbReference>
<dbReference type="GO" id="GO:0005524">
    <property type="term" value="F:ATP binding"/>
    <property type="evidence" value="ECO:0007669"/>
    <property type="project" value="InterPro"/>
</dbReference>
<dbReference type="InterPro" id="IPR027417">
    <property type="entry name" value="P-loop_NTPase"/>
</dbReference>
<organism evidence="2 3">
    <name type="scientific">Clostridium butyricum</name>
    <dbReference type="NCBI Taxonomy" id="1492"/>
    <lineage>
        <taxon>Bacteria</taxon>
        <taxon>Bacillati</taxon>
        <taxon>Bacillota</taxon>
        <taxon>Clostridia</taxon>
        <taxon>Eubacteriales</taxon>
        <taxon>Clostridiaceae</taxon>
        <taxon>Clostridium</taxon>
    </lineage>
</organism>
<gene>
    <name evidence="2" type="ORF">CBU02nite_37900</name>
</gene>
<proteinExistence type="predicted"/>
<evidence type="ECO:0000313" key="3">
    <source>
        <dbReference type="Proteomes" id="UP000321089"/>
    </source>
</evidence>
<dbReference type="GO" id="GO:0003677">
    <property type="term" value="F:DNA binding"/>
    <property type="evidence" value="ECO:0007669"/>
    <property type="project" value="InterPro"/>
</dbReference>
<dbReference type="InterPro" id="IPR036977">
    <property type="entry name" value="DNA_primase_Znf_CHC2"/>
</dbReference>
<dbReference type="Gene3D" id="3.90.580.10">
    <property type="entry name" value="Zinc finger, CHC2-type domain"/>
    <property type="match status" value="1"/>
</dbReference>
<dbReference type="SUPFAM" id="SSF57783">
    <property type="entry name" value="Zinc beta-ribbon"/>
    <property type="match status" value="1"/>
</dbReference>
<dbReference type="GO" id="GO:0008270">
    <property type="term" value="F:zinc ion binding"/>
    <property type="evidence" value="ECO:0007669"/>
    <property type="project" value="InterPro"/>
</dbReference>
<dbReference type="SUPFAM" id="SSF52540">
    <property type="entry name" value="P-loop containing nucleoside triphosphate hydrolases"/>
    <property type="match status" value="1"/>
</dbReference>
<sequence>MYDWRPIIDDFNNNYSIRHVIEVCTGVQIKGKSLPCPIHGGDNKNGASINEGKNVFTCWTSDCGRGLTPWWFIKKYYNLETNKEIAEKVNSLFNANIPIFEKNINNSINDDNNFDKVFKINKYLSECKELKTELQQHKKILLDGNTGIGKTFGIVDIHKDNKNDYVFFLVYTRALAEGVANDYGYELFYDNETELPKSKYIVSTYNKIDAINRNLERENHYRALLNQELVTYSVVCDEVHELMSKRNLLGLNRAIEIEAFIFNSDDCILMSANTNNVYEAYKGINLFNRFIKVESKEDLYNSEKTYIYRIPGKEKQRYSLLLNKIIENLASHSNILLMEDSKKNLEIYSNILSDNGIENVVINSDNKNEEEILEEYNSIIKDSRLKKIVVLCTSVINAGVNIKNDNTCVMVLQDRMQFDSDKVVQFFGRLRTDKNNTCILFLNQGEKNKFRSNKQYYIKYYTDIANIKAMALNEYFFNRYGLEPVETRMKIEWDLYKNNEGYKEVYDLIYIDNGLFKVDHVAVHEKARLKWLRNNYYDDEFIMELFKDLKTRELKITTLAPIAEIADIKDLKEDKEELTLNKALENIIHDVAAVKEFNEYIRGVIKPKNFINRNNIKLYEEFKTNKLYKEMKSNLKTIHNGLLVTRDAAPPISTMLNIMNEYIIDQSKKERDENIKNIKRVEFYNKNFPLGSENIQIQGDIIYSIVRKNCDCFVGNKHPVNKKACKTMEIEYMKLNGYTNKNGSWVDGDGKNVDLSSITIEKLNNCNYKEGEWFDEKGKKIRSETVQTSLNNCIRAIYNCSENLHLYSLK</sequence>
<dbReference type="Proteomes" id="UP000321089">
    <property type="component" value="Unassembled WGS sequence"/>
</dbReference>
<dbReference type="InterPro" id="IPR001650">
    <property type="entry name" value="Helicase_C-like"/>
</dbReference>
<dbReference type="AlphaFoldDB" id="A0A512TSM4"/>
<protein>
    <recommendedName>
        <fullName evidence="1">Helicase C-terminal domain-containing protein</fullName>
    </recommendedName>
</protein>
<name>A0A512TSM4_CLOBU</name>
<dbReference type="InterPro" id="IPR006935">
    <property type="entry name" value="Helicase/UvrB_N"/>
</dbReference>
<dbReference type="GO" id="GO:0016787">
    <property type="term" value="F:hydrolase activity"/>
    <property type="evidence" value="ECO:0007669"/>
    <property type="project" value="InterPro"/>
</dbReference>
<dbReference type="Gene3D" id="3.40.50.300">
    <property type="entry name" value="P-loop containing nucleotide triphosphate hydrolases"/>
    <property type="match status" value="2"/>
</dbReference>
<accession>A0A512TSM4</accession>
<dbReference type="EMBL" id="BKBC01000095">
    <property type="protein sequence ID" value="GEQ23284.1"/>
    <property type="molecule type" value="Genomic_DNA"/>
</dbReference>
<comment type="caution">
    <text evidence="2">The sequence shown here is derived from an EMBL/GenBank/DDBJ whole genome shotgun (WGS) entry which is preliminary data.</text>
</comment>